<keyword evidence="1" id="KW-1133">Transmembrane helix</keyword>
<evidence type="ECO:0000313" key="3">
    <source>
        <dbReference type="Proteomes" id="UP001268036"/>
    </source>
</evidence>
<keyword evidence="1" id="KW-0472">Membrane</keyword>
<evidence type="ECO:0000313" key="2">
    <source>
        <dbReference type="EMBL" id="MDR6234036.1"/>
    </source>
</evidence>
<protein>
    <submittedName>
        <fullName evidence="2">Uncharacterized protein</fullName>
    </submittedName>
</protein>
<reference evidence="2" key="1">
    <citation type="submission" date="2023-08" db="EMBL/GenBank/DDBJ databases">
        <title>Functional and genomic diversity of the sorghum phyllosphere microbiome.</title>
        <authorList>
            <person name="Shade A."/>
        </authorList>
    </citation>
    <scope>NUCLEOTIDE SEQUENCE</scope>
    <source>
        <strain evidence="2">SORGH_AS_0201</strain>
    </source>
</reference>
<dbReference type="RefSeq" id="WP_137279408.1">
    <property type="nucleotide sequence ID" value="NZ_JAVDSY010000004.1"/>
</dbReference>
<dbReference type="EMBL" id="JAVJAF010000001">
    <property type="protein sequence ID" value="MDR6234036.1"/>
    <property type="molecule type" value="Genomic_DNA"/>
</dbReference>
<dbReference type="Proteomes" id="UP001268036">
    <property type="component" value="Unassembled WGS sequence"/>
</dbReference>
<proteinExistence type="predicted"/>
<name>A0AAJ2BMJ7_9PSED</name>
<comment type="caution">
    <text evidence="2">The sequence shown here is derived from an EMBL/GenBank/DDBJ whole genome shotgun (WGS) entry which is preliminary data.</text>
</comment>
<accession>A0AAJ2BMJ7</accession>
<sequence length="68" mass="7540">MPIRLLPLADQSGVLPQAMLDPSLATPTQPAVPLWLSLLSGISLWLNRLFLGLVMALVGFTLWQWWQG</sequence>
<feature type="transmembrane region" description="Helical" evidence="1">
    <location>
        <begin position="45"/>
        <end position="66"/>
    </location>
</feature>
<keyword evidence="1" id="KW-0812">Transmembrane</keyword>
<dbReference type="AlphaFoldDB" id="A0AAJ2BMJ7"/>
<evidence type="ECO:0000256" key="1">
    <source>
        <dbReference type="SAM" id="Phobius"/>
    </source>
</evidence>
<gene>
    <name evidence="2" type="ORF">QE440_001777</name>
</gene>
<organism evidence="2 3">
    <name type="scientific">Pseudomonas oryzihabitans</name>
    <dbReference type="NCBI Taxonomy" id="47885"/>
    <lineage>
        <taxon>Bacteria</taxon>
        <taxon>Pseudomonadati</taxon>
        <taxon>Pseudomonadota</taxon>
        <taxon>Gammaproteobacteria</taxon>
        <taxon>Pseudomonadales</taxon>
        <taxon>Pseudomonadaceae</taxon>
        <taxon>Pseudomonas</taxon>
    </lineage>
</organism>